<evidence type="ECO:0000256" key="1">
    <source>
        <dbReference type="SAM" id="MobiDB-lite"/>
    </source>
</evidence>
<reference evidence="2 3" key="1">
    <citation type="submission" date="2014-04" db="EMBL/GenBank/DDBJ databases">
        <authorList>
            <consortium name="DOE Joint Genome Institute"/>
            <person name="Kuo A."/>
            <person name="Kohler A."/>
            <person name="Nagy L.G."/>
            <person name="Floudas D."/>
            <person name="Copeland A."/>
            <person name="Barry K.W."/>
            <person name="Cichocki N."/>
            <person name="Veneault-Fourrey C."/>
            <person name="LaButti K."/>
            <person name="Lindquist E.A."/>
            <person name="Lipzen A."/>
            <person name="Lundell T."/>
            <person name="Morin E."/>
            <person name="Murat C."/>
            <person name="Sun H."/>
            <person name="Tunlid A."/>
            <person name="Henrissat B."/>
            <person name="Grigoriev I.V."/>
            <person name="Hibbett D.S."/>
            <person name="Martin F."/>
            <person name="Nordberg H.P."/>
            <person name="Cantor M.N."/>
            <person name="Hua S.X."/>
        </authorList>
    </citation>
    <scope>NUCLEOTIDE SEQUENCE [LARGE SCALE GENOMIC DNA]</scope>
    <source>
        <strain evidence="2 3">Foug A</strain>
    </source>
</reference>
<keyword evidence="3" id="KW-1185">Reference proteome</keyword>
<name>A0A0C3E9Q0_9AGAM</name>
<evidence type="ECO:0000313" key="3">
    <source>
        <dbReference type="Proteomes" id="UP000053989"/>
    </source>
</evidence>
<gene>
    <name evidence="2" type="ORF">SCLCIDRAFT_1166375</name>
</gene>
<dbReference type="EMBL" id="KN822027">
    <property type="protein sequence ID" value="KIM64701.1"/>
    <property type="molecule type" value="Genomic_DNA"/>
</dbReference>
<proteinExistence type="predicted"/>
<dbReference type="STRING" id="1036808.A0A0C3E9Q0"/>
<accession>A0A0C3E9Q0</accession>
<sequence length="156" mass="17697">MACPTVTVLPAFPQTEMNPLPQQNPPLRRFLPVGAADLAHVQHTINNISFERNDKEVKEEQKRLEALNADEINGEDDLVSAMKNGRADKNNRNKVLNHHPGKQASASHSTNDDTFFKYIKKVFEVPTHPERRHQFDSIDPHYLALDEDASTVSDFK</sequence>
<dbReference type="HOGENOM" id="CLU_1687729_0_0_1"/>
<evidence type="ECO:0000313" key="2">
    <source>
        <dbReference type="EMBL" id="KIM64701.1"/>
    </source>
</evidence>
<dbReference type="InParanoid" id="A0A0C3E9Q0"/>
<dbReference type="Proteomes" id="UP000053989">
    <property type="component" value="Unassembled WGS sequence"/>
</dbReference>
<dbReference type="OrthoDB" id="1690618at2759"/>
<dbReference type="AlphaFoldDB" id="A0A0C3E9Q0"/>
<feature type="region of interest" description="Disordered" evidence="1">
    <location>
        <begin position="83"/>
        <end position="109"/>
    </location>
</feature>
<protein>
    <submittedName>
        <fullName evidence="2">Uncharacterized protein</fullName>
    </submittedName>
</protein>
<organism evidence="2 3">
    <name type="scientific">Scleroderma citrinum Foug A</name>
    <dbReference type="NCBI Taxonomy" id="1036808"/>
    <lineage>
        <taxon>Eukaryota</taxon>
        <taxon>Fungi</taxon>
        <taxon>Dikarya</taxon>
        <taxon>Basidiomycota</taxon>
        <taxon>Agaricomycotina</taxon>
        <taxon>Agaricomycetes</taxon>
        <taxon>Agaricomycetidae</taxon>
        <taxon>Boletales</taxon>
        <taxon>Sclerodermatineae</taxon>
        <taxon>Sclerodermataceae</taxon>
        <taxon>Scleroderma</taxon>
    </lineage>
</organism>
<reference evidence="3" key="2">
    <citation type="submission" date="2015-01" db="EMBL/GenBank/DDBJ databases">
        <title>Evolutionary Origins and Diversification of the Mycorrhizal Mutualists.</title>
        <authorList>
            <consortium name="DOE Joint Genome Institute"/>
            <consortium name="Mycorrhizal Genomics Consortium"/>
            <person name="Kohler A."/>
            <person name="Kuo A."/>
            <person name="Nagy L.G."/>
            <person name="Floudas D."/>
            <person name="Copeland A."/>
            <person name="Barry K.W."/>
            <person name="Cichocki N."/>
            <person name="Veneault-Fourrey C."/>
            <person name="LaButti K."/>
            <person name="Lindquist E.A."/>
            <person name="Lipzen A."/>
            <person name="Lundell T."/>
            <person name="Morin E."/>
            <person name="Murat C."/>
            <person name="Riley R."/>
            <person name="Ohm R."/>
            <person name="Sun H."/>
            <person name="Tunlid A."/>
            <person name="Henrissat B."/>
            <person name="Grigoriev I.V."/>
            <person name="Hibbett D.S."/>
            <person name="Martin F."/>
        </authorList>
    </citation>
    <scope>NUCLEOTIDE SEQUENCE [LARGE SCALE GENOMIC DNA]</scope>
    <source>
        <strain evidence="3">Foug A</strain>
    </source>
</reference>